<protein>
    <submittedName>
        <fullName evidence="1">Uncharacterized protein</fullName>
    </submittedName>
</protein>
<accession>Q11JC4</accession>
<name>Q11JC4_CHESB</name>
<evidence type="ECO:0000313" key="1">
    <source>
        <dbReference type="EMBL" id="ABG62501.1"/>
    </source>
</evidence>
<dbReference type="AlphaFoldDB" id="Q11JC4"/>
<dbReference type="EMBL" id="CP000390">
    <property type="protein sequence ID" value="ABG62501.1"/>
    <property type="molecule type" value="Genomic_DNA"/>
</dbReference>
<reference evidence="1" key="1">
    <citation type="submission" date="2006-06" db="EMBL/GenBank/DDBJ databases">
        <title>Complete sequence of chromosome of Chelativorans sp. BNC1.</title>
        <authorList>
            <consortium name="US DOE Joint Genome Institute"/>
            <person name="Copeland A."/>
            <person name="Lucas S."/>
            <person name="Lapidus A."/>
            <person name="Barry K."/>
            <person name="Detter J.C."/>
            <person name="Glavina del Rio T."/>
            <person name="Hammon N."/>
            <person name="Israni S."/>
            <person name="Dalin E."/>
            <person name="Tice H."/>
            <person name="Pitluck S."/>
            <person name="Chertkov O."/>
            <person name="Brettin T."/>
            <person name="Bruce D."/>
            <person name="Han C."/>
            <person name="Tapia R."/>
            <person name="Gilna P."/>
            <person name="Schmutz J."/>
            <person name="Larimer F."/>
            <person name="Land M."/>
            <person name="Hauser L."/>
            <person name="Kyrpides N."/>
            <person name="Mikhailova N."/>
            <person name="Richardson P."/>
        </authorList>
    </citation>
    <scope>NUCLEOTIDE SEQUENCE</scope>
    <source>
        <strain evidence="1">BNC1</strain>
    </source>
</reference>
<dbReference type="STRING" id="266779.Meso_1104"/>
<dbReference type="KEGG" id="mes:Meso_1104"/>
<dbReference type="HOGENOM" id="CLU_2435488_0_0_5"/>
<sequence>MNCRLEGRNYGREQRSIRAYTIAQYVVLAELLRTMVTWDSQWRITIAQAIETAIRNLEETAKQEGDFEIKSLLAAAAGAAEQMHDEVFCT</sequence>
<gene>
    <name evidence="1" type="ordered locus">Meso_1104</name>
</gene>
<proteinExistence type="predicted"/>
<organism evidence="1">
    <name type="scientific">Chelativorans sp. (strain BNC1)</name>
    <dbReference type="NCBI Taxonomy" id="266779"/>
    <lineage>
        <taxon>Bacteria</taxon>
        <taxon>Pseudomonadati</taxon>
        <taxon>Pseudomonadota</taxon>
        <taxon>Alphaproteobacteria</taxon>
        <taxon>Hyphomicrobiales</taxon>
        <taxon>Phyllobacteriaceae</taxon>
        <taxon>Chelativorans</taxon>
    </lineage>
</organism>